<gene>
    <name evidence="1" type="primary">GIP</name>
    <name evidence="1" type="ORF">CR513_02881</name>
</gene>
<organism evidence="1 2">
    <name type="scientific">Mucuna pruriens</name>
    <name type="common">Velvet bean</name>
    <name type="synonym">Dolichos pruriens</name>
    <dbReference type="NCBI Taxonomy" id="157652"/>
    <lineage>
        <taxon>Eukaryota</taxon>
        <taxon>Viridiplantae</taxon>
        <taxon>Streptophyta</taxon>
        <taxon>Embryophyta</taxon>
        <taxon>Tracheophyta</taxon>
        <taxon>Spermatophyta</taxon>
        <taxon>Magnoliopsida</taxon>
        <taxon>eudicotyledons</taxon>
        <taxon>Gunneridae</taxon>
        <taxon>Pentapetalae</taxon>
        <taxon>rosids</taxon>
        <taxon>fabids</taxon>
        <taxon>Fabales</taxon>
        <taxon>Fabaceae</taxon>
        <taxon>Papilionoideae</taxon>
        <taxon>50 kb inversion clade</taxon>
        <taxon>NPAAA clade</taxon>
        <taxon>indigoferoid/millettioid clade</taxon>
        <taxon>Phaseoleae</taxon>
        <taxon>Mucuna</taxon>
    </lineage>
</organism>
<sequence length="133" mass="14786">MELLCDNNSAISIAHNPVQHDKTKHIDIDKHFIKEKLDSGLIVTTHVLTVLQVADVFTKGLLGRSLTLRDPKDDPSPTHSHTHILSKVLTPPLHLKCPLPSEVLASHGHSLGLRRLLWSFSFLTLCRGNSHSK</sequence>
<dbReference type="AlphaFoldDB" id="A0A371IBB4"/>
<feature type="non-terminal residue" evidence="1">
    <location>
        <position position="1"/>
    </location>
</feature>
<protein>
    <submittedName>
        <fullName evidence="1">Copia protein</fullName>
    </submittedName>
</protein>
<dbReference type="EMBL" id="QJKJ01000488">
    <property type="protein sequence ID" value="RDY12347.1"/>
    <property type="molecule type" value="Genomic_DNA"/>
</dbReference>
<dbReference type="Proteomes" id="UP000257109">
    <property type="component" value="Unassembled WGS sequence"/>
</dbReference>
<proteinExistence type="predicted"/>
<accession>A0A371IBB4</accession>
<comment type="caution">
    <text evidence="1">The sequence shown here is derived from an EMBL/GenBank/DDBJ whole genome shotgun (WGS) entry which is preliminary data.</text>
</comment>
<keyword evidence="2" id="KW-1185">Reference proteome</keyword>
<dbReference type="OrthoDB" id="414945at2759"/>
<name>A0A371IBB4_MUCPR</name>
<evidence type="ECO:0000313" key="1">
    <source>
        <dbReference type="EMBL" id="RDY12347.1"/>
    </source>
</evidence>
<evidence type="ECO:0000313" key="2">
    <source>
        <dbReference type="Proteomes" id="UP000257109"/>
    </source>
</evidence>
<dbReference type="CDD" id="cd09272">
    <property type="entry name" value="RNase_HI_RT_Ty1"/>
    <property type="match status" value="1"/>
</dbReference>
<reference evidence="1" key="1">
    <citation type="submission" date="2018-05" db="EMBL/GenBank/DDBJ databases">
        <title>Draft genome of Mucuna pruriens seed.</title>
        <authorList>
            <person name="Nnadi N.E."/>
            <person name="Vos R."/>
            <person name="Hasami M.H."/>
            <person name="Devisetty U.K."/>
            <person name="Aguiy J.C."/>
        </authorList>
    </citation>
    <scope>NUCLEOTIDE SEQUENCE [LARGE SCALE GENOMIC DNA]</scope>
    <source>
        <strain evidence="1">JCA_2017</strain>
    </source>
</reference>
<dbReference type="STRING" id="157652.A0A371IBB4"/>